<protein>
    <recommendedName>
        <fullName evidence="1">F5/8 type C domain-containing protein</fullName>
    </recommendedName>
</protein>
<dbReference type="Pfam" id="PF00754">
    <property type="entry name" value="F5_F8_type_C"/>
    <property type="match status" value="1"/>
</dbReference>
<organism evidence="2 3">
    <name type="scientific">Desulfocurvibacter africanus subsp. africanus str. Walvis Bay</name>
    <dbReference type="NCBI Taxonomy" id="690850"/>
    <lineage>
        <taxon>Bacteria</taxon>
        <taxon>Pseudomonadati</taxon>
        <taxon>Thermodesulfobacteriota</taxon>
        <taxon>Desulfovibrionia</taxon>
        <taxon>Desulfovibrionales</taxon>
        <taxon>Desulfovibrionaceae</taxon>
        <taxon>Desulfocurvibacter</taxon>
    </lineage>
</organism>
<dbReference type="RefSeq" id="WP_014261343.1">
    <property type="nucleotide sequence ID" value="NC_016629.1"/>
</dbReference>
<gene>
    <name evidence="2" type="ORF">Desaf_3443</name>
</gene>
<evidence type="ECO:0000259" key="1">
    <source>
        <dbReference type="Pfam" id="PF00754"/>
    </source>
</evidence>
<dbReference type="InterPro" id="IPR000421">
    <property type="entry name" value="FA58C"/>
</dbReference>
<sequence length="534" mass="56603">MAKHYAATSLTGGGSGALDKINGALLSDGDTARVTIKDTGRTWFFHLDAQSGLAESPPEVIAPDSGAEAKRWILSRLAVDASTLGTAAVNDMASSEEGRAGQASDKVMSPAASKAAFDSWVAGKTSLPRQAILTGKVVDGLPAFLSVSGNDVQVLASEAEPLILSFAAGFEAQGGIDYFARLTDHRTIANSELARGVRNYVFAERDPDTGAVRCGVTDVPPEYNWKREGMDILTAHTTYAGAYGTISASSEHNATWPAWKAVDRLTNVSGTAWITVSGTTTGWLRYVLGTPKPLAGYKLCGRNSVLAANSEPKDWTVRVGADAVPDVLADTRSGQTGWTANEYRTFMLPAPLACKSFELNIAANAGYTTYTQIDEFVPLFSEDFFDLNTYTMHGPDGSLRQRVYLGFADVSAAGVVTTARGYALGDLAVRNVNNGANLAANLRYVEENPFGAGAPVQVGVDIYVAGDWGDPHWNVYYEGGWSVRGVKASSFRQDILVVAGLSGLCLGGVYSGSPFTNGVSITSAPARIRCRRAF</sequence>
<dbReference type="HOGENOM" id="CLU_509706_0_0_7"/>
<dbReference type="AlphaFoldDB" id="F3YXF2"/>
<accession>F3YXF2</accession>
<evidence type="ECO:0000313" key="2">
    <source>
        <dbReference type="EMBL" id="EGJ51729.1"/>
    </source>
</evidence>
<dbReference type="EMBL" id="CP003221">
    <property type="protein sequence ID" value="EGJ51729.1"/>
    <property type="molecule type" value="Genomic_DNA"/>
</dbReference>
<dbReference type="KEGG" id="daf:Desaf_3443"/>
<dbReference type="Proteomes" id="UP000007844">
    <property type="component" value="Chromosome"/>
</dbReference>
<dbReference type="SUPFAM" id="SSF49785">
    <property type="entry name" value="Galactose-binding domain-like"/>
    <property type="match status" value="1"/>
</dbReference>
<dbReference type="STRING" id="690850.Desaf_3443"/>
<dbReference type="Gene3D" id="2.60.120.260">
    <property type="entry name" value="Galactose-binding domain-like"/>
    <property type="match status" value="1"/>
</dbReference>
<keyword evidence="3" id="KW-1185">Reference proteome</keyword>
<name>F3YXF2_DESAF</name>
<dbReference type="InterPro" id="IPR008979">
    <property type="entry name" value="Galactose-bd-like_sf"/>
</dbReference>
<feature type="domain" description="F5/8 type C" evidence="1">
    <location>
        <begin position="246"/>
        <end position="376"/>
    </location>
</feature>
<proteinExistence type="predicted"/>
<evidence type="ECO:0000313" key="3">
    <source>
        <dbReference type="Proteomes" id="UP000007844"/>
    </source>
</evidence>
<reference evidence="2 3" key="1">
    <citation type="journal article" date="2011" name="J. Bacteriol.">
        <title>Genome sequence of the mercury-methylating and pleomorphic Desulfovibrio africanus Strain Walvis Bay.</title>
        <authorList>
            <person name="Brown S.D."/>
            <person name="Wall J.D."/>
            <person name="Kucken A.M."/>
            <person name="Gilmour C.C."/>
            <person name="Podar M."/>
            <person name="Brandt C.C."/>
            <person name="Teshima H."/>
            <person name="Detter J.C."/>
            <person name="Han C.S."/>
            <person name="Land M.L."/>
            <person name="Lucas S."/>
            <person name="Han J."/>
            <person name="Pennacchio L."/>
            <person name="Nolan M."/>
            <person name="Pitluck S."/>
            <person name="Woyke T."/>
            <person name="Goodwin L."/>
            <person name="Palumbo A.V."/>
            <person name="Elias D.A."/>
        </authorList>
    </citation>
    <scope>NUCLEOTIDE SEQUENCE [LARGE SCALE GENOMIC DNA]</scope>
    <source>
        <strain evidence="2 3">Walvis Bay</strain>
    </source>
</reference>